<reference evidence="3" key="1">
    <citation type="journal article" date="2014" name="Proc. Natl. Acad. Sci. U.S.A.">
        <title>Extensive sampling of basidiomycete genomes demonstrates inadequacy of the white-rot/brown-rot paradigm for wood decay fungi.</title>
        <authorList>
            <person name="Riley R."/>
            <person name="Salamov A.A."/>
            <person name="Brown D.W."/>
            <person name="Nagy L.G."/>
            <person name="Floudas D."/>
            <person name="Held B.W."/>
            <person name="Levasseur A."/>
            <person name="Lombard V."/>
            <person name="Morin E."/>
            <person name="Otillar R."/>
            <person name="Lindquist E.A."/>
            <person name="Sun H."/>
            <person name="LaButti K.M."/>
            <person name="Schmutz J."/>
            <person name="Jabbour D."/>
            <person name="Luo H."/>
            <person name="Baker S.E."/>
            <person name="Pisabarro A.G."/>
            <person name="Walton J.D."/>
            <person name="Blanchette R.A."/>
            <person name="Henrissat B."/>
            <person name="Martin F."/>
            <person name="Cullen D."/>
            <person name="Hibbett D.S."/>
            <person name="Grigoriev I.V."/>
        </authorList>
    </citation>
    <scope>NUCLEOTIDE SEQUENCE [LARGE SCALE GENOMIC DNA]</scope>
    <source>
        <strain evidence="3">PC15</strain>
    </source>
</reference>
<evidence type="ECO:0000256" key="1">
    <source>
        <dbReference type="SAM" id="MobiDB-lite"/>
    </source>
</evidence>
<feature type="region of interest" description="Disordered" evidence="1">
    <location>
        <begin position="40"/>
        <end position="60"/>
    </location>
</feature>
<dbReference type="HOGENOM" id="CLU_2027708_0_0_1"/>
<dbReference type="VEuPathDB" id="FungiDB:PLEOSDRAFT_1088804"/>
<name>A0A067P528_PLEO1</name>
<dbReference type="EMBL" id="KL198006">
    <property type="protein sequence ID" value="KDQ31522.1"/>
    <property type="molecule type" value="Genomic_DNA"/>
</dbReference>
<dbReference type="InParanoid" id="A0A067P528"/>
<dbReference type="Proteomes" id="UP000027073">
    <property type="component" value="Unassembled WGS sequence"/>
</dbReference>
<organism evidence="2 3">
    <name type="scientific">Pleurotus ostreatus (strain PC15)</name>
    <name type="common">Oyster mushroom</name>
    <dbReference type="NCBI Taxonomy" id="1137138"/>
    <lineage>
        <taxon>Eukaryota</taxon>
        <taxon>Fungi</taxon>
        <taxon>Dikarya</taxon>
        <taxon>Basidiomycota</taxon>
        <taxon>Agaricomycotina</taxon>
        <taxon>Agaricomycetes</taxon>
        <taxon>Agaricomycetidae</taxon>
        <taxon>Agaricales</taxon>
        <taxon>Pleurotineae</taxon>
        <taxon>Pleurotaceae</taxon>
        <taxon>Pleurotus</taxon>
    </lineage>
</organism>
<protein>
    <submittedName>
        <fullName evidence="2">Uncharacterized protein</fullName>
    </submittedName>
</protein>
<feature type="region of interest" description="Disordered" evidence="1">
    <location>
        <begin position="1"/>
        <end position="23"/>
    </location>
</feature>
<feature type="compositionally biased region" description="Low complexity" evidence="1">
    <location>
        <begin position="49"/>
        <end position="58"/>
    </location>
</feature>
<accession>A0A067P528</accession>
<sequence>MQNRFQVPVSAKAKRGRGPASRVTPIAVEGIEGIKQRWVVGRGTPTPTPSTETKTKTPLASENVVGHSMKWLGVFSFAPSRLLQIHTLTCASSRVPSSQFTRPMSRAPWTIQPYMHLENTID</sequence>
<evidence type="ECO:0000313" key="3">
    <source>
        <dbReference type="Proteomes" id="UP000027073"/>
    </source>
</evidence>
<gene>
    <name evidence="2" type="ORF">PLEOSDRAFT_1088804</name>
</gene>
<dbReference type="AlphaFoldDB" id="A0A067P528"/>
<evidence type="ECO:0000313" key="2">
    <source>
        <dbReference type="EMBL" id="KDQ31522.1"/>
    </source>
</evidence>
<proteinExistence type="predicted"/>